<accession>A0AAW2DWI1</accession>
<dbReference type="PANTHER" id="PTHR31973">
    <property type="entry name" value="POLYPROTEIN, PUTATIVE-RELATED"/>
    <property type="match status" value="1"/>
</dbReference>
<evidence type="ECO:0000313" key="3">
    <source>
        <dbReference type="EMBL" id="KAL0015120.1"/>
    </source>
</evidence>
<organism evidence="3 4">
    <name type="scientific">Lithocarpus litseifolius</name>
    <dbReference type="NCBI Taxonomy" id="425828"/>
    <lineage>
        <taxon>Eukaryota</taxon>
        <taxon>Viridiplantae</taxon>
        <taxon>Streptophyta</taxon>
        <taxon>Embryophyta</taxon>
        <taxon>Tracheophyta</taxon>
        <taxon>Spermatophyta</taxon>
        <taxon>Magnoliopsida</taxon>
        <taxon>eudicotyledons</taxon>
        <taxon>Gunneridae</taxon>
        <taxon>Pentapetalae</taxon>
        <taxon>rosids</taxon>
        <taxon>fabids</taxon>
        <taxon>Fagales</taxon>
        <taxon>Fagaceae</taxon>
        <taxon>Lithocarpus</taxon>
    </lineage>
</organism>
<feature type="compositionally biased region" description="Low complexity" evidence="1">
    <location>
        <begin position="575"/>
        <end position="588"/>
    </location>
</feature>
<gene>
    <name evidence="3" type="ORF">SO802_002189</name>
</gene>
<feature type="compositionally biased region" description="Pro residues" evidence="1">
    <location>
        <begin position="613"/>
        <end position="635"/>
    </location>
</feature>
<sequence length="715" mass="79560">MADEEVKFEVHYGGAFLWNPSLEYFGGKVEIVYRDPDRLSYFEIQGICEELGIDEPCRVHYLGLGGNLEQDLRLIQDDQDVVPMCKPNEGGPRDTIILVGAGASAEAGARAAVGGAGATVRGGAGATAEGNGLEEEFDWLNEGLEGEDFANDIFCESSPPHTVPSEPNTIPTTDTPQPTTDTPQLAADTPHPTIDTPGPSNVPPPNIDLDEEWAEPALEDDIASVDGYDDEQRPGNVEFNERTDMENVQLVKGMKFPNSKVFRKALREPEELNLVFISDRQKGLLPAIETLFSTVEHRYCVKHIYNNFKVNHKGMKLKSVLWRCASTTLAREFERGMDHLKSLDEEAWKYLADIEPAQWTRSHFSTTTLIDCIVNNLSESFNSMIMKARDKSILSMLEWIRVRLMTRLYTKKIGIEKYHGKLCPSIQDKLEKLKLESKGFCAMPSGRFVYEVDNERERHVVDLVRKTCSCRDAYVETYKTPIPPMPGQSEWMSSGQPKPVAPIIYKPPGRPPMKRKRDADEPRNPYKVSRANKPMRCGRCQKEGHNAKGCKANVTSEIPWERRQRLQKGHSGSGRPAARRQGSQAPASSQPPPTPQPYTMTSSSSDQATGSQPPTPQPQAPQPQAPAPWSQPPAPWSQNPCQWYSSDFKYTTRGAPWFSSSQPAPHTPAETWDSRPPATRGDALRGRGDVARAQKCRTRGGKVSCGGRDRGRGSK</sequence>
<dbReference type="Proteomes" id="UP001459277">
    <property type="component" value="Unassembled WGS sequence"/>
</dbReference>
<dbReference type="PANTHER" id="PTHR31973:SF187">
    <property type="entry name" value="MUTATOR TRANSPOSASE MUDRA PROTEIN"/>
    <property type="match status" value="1"/>
</dbReference>
<feature type="domain" description="PB1-like" evidence="2">
    <location>
        <begin position="3"/>
        <end position="86"/>
    </location>
</feature>
<feature type="compositionally biased region" description="Basic and acidic residues" evidence="1">
    <location>
        <begin position="682"/>
        <end position="692"/>
    </location>
</feature>
<feature type="region of interest" description="Disordered" evidence="1">
    <location>
        <begin position="485"/>
        <end position="715"/>
    </location>
</feature>
<name>A0AAW2DWI1_9ROSI</name>
<proteinExistence type="predicted"/>
<evidence type="ECO:0000259" key="2">
    <source>
        <dbReference type="Pfam" id="PF26130"/>
    </source>
</evidence>
<feature type="compositionally biased region" description="Polar residues" evidence="1">
    <location>
        <begin position="639"/>
        <end position="649"/>
    </location>
</feature>
<dbReference type="InterPro" id="IPR058594">
    <property type="entry name" value="PB1-like_dom_pln"/>
</dbReference>
<evidence type="ECO:0000313" key="4">
    <source>
        <dbReference type="Proteomes" id="UP001459277"/>
    </source>
</evidence>
<protein>
    <recommendedName>
        <fullName evidence="2">PB1-like domain-containing protein</fullName>
    </recommendedName>
</protein>
<feature type="compositionally biased region" description="Low complexity" evidence="1">
    <location>
        <begin position="171"/>
        <end position="184"/>
    </location>
</feature>
<keyword evidence="4" id="KW-1185">Reference proteome</keyword>
<dbReference type="AlphaFoldDB" id="A0AAW2DWI1"/>
<evidence type="ECO:0000256" key="1">
    <source>
        <dbReference type="SAM" id="MobiDB-lite"/>
    </source>
</evidence>
<dbReference type="EMBL" id="JAZDWU010000001">
    <property type="protein sequence ID" value="KAL0015120.1"/>
    <property type="molecule type" value="Genomic_DNA"/>
</dbReference>
<dbReference type="Pfam" id="PF26130">
    <property type="entry name" value="PB1-like"/>
    <property type="match status" value="1"/>
</dbReference>
<feature type="compositionally biased region" description="Low complexity" evidence="1">
    <location>
        <begin position="597"/>
        <end position="612"/>
    </location>
</feature>
<feature type="region of interest" description="Disordered" evidence="1">
    <location>
        <begin position="157"/>
        <end position="201"/>
    </location>
</feature>
<comment type="caution">
    <text evidence="3">The sequence shown here is derived from an EMBL/GenBank/DDBJ whole genome shotgun (WGS) entry which is preliminary data.</text>
</comment>
<reference evidence="3 4" key="1">
    <citation type="submission" date="2024-01" db="EMBL/GenBank/DDBJ databases">
        <title>A telomere-to-telomere, gap-free genome of sweet tea (Lithocarpus litseifolius).</title>
        <authorList>
            <person name="Zhou J."/>
        </authorList>
    </citation>
    <scope>NUCLEOTIDE SEQUENCE [LARGE SCALE GENOMIC DNA]</scope>
    <source>
        <strain evidence="3">Zhou-2022a</strain>
        <tissue evidence="3">Leaf</tissue>
    </source>
</reference>